<dbReference type="Proteomes" id="UP000190675">
    <property type="component" value="Chromosome I"/>
</dbReference>
<protein>
    <submittedName>
        <fullName evidence="2">Uncharacterized protein</fullName>
    </submittedName>
</protein>
<dbReference type="AlphaFoldDB" id="A0A1M5TZZ5"/>
<reference evidence="2 3" key="1">
    <citation type="submission" date="2016-11" db="EMBL/GenBank/DDBJ databases">
        <authorList>
            <person name="Jaros S."/>
            <person name="Januszkiewicz K."/>
            <person name="Wedrychowicz H."/>
        </authorList>
    </citation>
    <scope>NUCLEOTIDE SEQUENCE [LARGE SCALE GENOMIC DNA]</scope>
    <source>
        <strain evidence="2 3">GAS242</strain>
    </source>
</reference>
<feature type="region of interest" description="Disordered" evidence="1">
    <location>
        <begin position="1"/>
        <end position="46"/>
    </location>
</feature>
<proteinExistence type="predicted"/>
<organism evidence="2 3">
    <name type="scientific">Bradyrhizobium erythrophlei</name>
    <dbReference type="NCBI Taxonomy" id="1437360"/>
    <lineage>
        <taxon>Bacteria</taxon>
        <taxon>Pseudomonadati</taxon>
        <taxon>Pseudomonadota</taxon>
        <taxon>Alphaproteobacteria</taxon>
        <taxon>Hyphomicrobiales</taxon>
        <taxon>Nitrobacteraceae</taxon>
        <taxon>Bradyrhizobium</taxon>
    </lineage>
</organism>
<name>A0A1M5TZZ5_9BRAD</name>
<evidence type="ECO:0000313" key="3">
    <source>
        <dbReference type="Proteomes" id="UP000190675"/>
    </source>
</evidence>
<accession>A0A1M5TZZ5</accession>
<gene>
    <name evidence="2" type="ORF">SAMN05444169_8094</name>
</gene>
<dbReference type="RefSeq" id="WP_154073711.1">
    <property type="nucleotide sequence ID" value="NZ_LT670818.1"/>
</dbReference>
<evidence type="ECO:0000313" key="2">
    <source>
        <dbReference type="EMBL" id="SHH56357.1"/>
    </source>
</evidence>
<evidence type="ECO:0000256" key="1">
    <source>
        <dbReference type="SAM" id="MobiDB-lite"/>
    </source>
</evidence>
<dbReference type="EMBL" id="LT670818">
    <property type="protein sequence ID" value="SHH56357.1"/>
    <property type="molecule type" value="Genomic_DNA"/>
</dbReference>
<sequence length="46" mass="4768">MASDTSPERAAPAREPRKGIHSIPASPQGGPPNFSDGPESPRSSHC</sequence>